<dbReference type="PANTHER" id="PTHR10629">
    <property type="entry name" value="CYTOSINE-SPECIFIC METHYLTRANSFERASE"/>
    <property type="match status" value="1"/>
</dbReference>
<sequence>ESVIDKLPKIRSVLNRKFIRSEFVEGKKKRFYKNLQDNDELWENYVNVFKKEIISWNGLTKYNNKQTIVAPKTGIGAEFVEACNTINNNHPLSKWYLDNKLKGVPNHQSRSHLVEDLMRYLFAGIFTLSEGRFPRMNDYEKHNEDLLPDHKSARTGKFADRFRVQVPNDPATTVTSHISKDGHYFIHYDPNQCRSLTVREAARIQTFPDNYLFCGSRTAQFHQVGNAVPPYLAKQIAEIVKKIIDKNGHRL</sequence>
<keyword evidence="2" id="KW-0489">Methyltransferase</keyword>
<dbReference type="InterPro" id="IPR001525">
    <property type="entry name" value="C5_MeTfrase"/>
</dbReference>
<protein>
    <recommendedName>
        <fullName evidence="1">DNA (cytosine-5-)-methyltransferase</fullName>
        <ecNumber evidence="1">2.1.1.37</ecNumber>
    </recommendedName>
</protein>
<dbReference type="InterPro" id="IPR029063">
    <property type="entry name" value="SAM-dependent_MTases_sf"/>
</dbReference>
<dbReference type="GO" id="GO:0003886">
    <property type="term" value="F:DNA (cytosine-5-)-methyltransferase activity"/>
    <property type="evidence" value="ECO:0007669"/>
    <property type="project" value="UniProtKB-EC"/>
</dbReference>
<feature type="non-terminal residue" evidence="5">
    <location>
        <position position="1"/>
    </location>
</feature>
<dbReference type="Gene3D" id="3.90.120.10">
    <property type="entry name" value="DNA Methylase, subunit A, domain 2"/>
    <property type="match status" value="1"/>
</dbReference>
<evidence type="ECO:0000256" key="1">
    <source>
        <dbReference type="ARBA" id="ARBA00011975"/>
    </source>
</evidence>
<reference evidence="5" key="1">
    <citation type="journal article" date="2014" name="Front. Microbiol.">
        <title>High frequency of phylogenetically diverse reductive dehalogenase-homologous genes in deep subseafloor sedimentary metagenomes.</title>
        <authorList>
            <person name="Kawai M."/>
            <person name="Futagami T."/>
            <person name="Toyoda A."/>
            <person name="Takaki Y."/>
            <person name="Nishi S."/>
            <person name="Hori S."/>
            <person name="Arai W."/>
            <person name="Tsubouchi T."/>
            <person name="Morono Y."/>
            <person name="Uchiyama I."/>
            <person name="Ito T."/>
            <person name="Fujiyama A."/>
            <person name="Inagaki F."/>
            <person name="Takami H."/>
        </authorList>
    </citation>
    <scope>NUCLEOTIDE SEQUENCE</scope>
    <source>
        <strain evidence="5">Expedition CK06-06</strain>
    </source>
</reference>
<evidence type="ECO:0000256" key="3">
    <source>
        <dbReference type="ARBA" id="ARBA00022679"/>
    </source>
</evidence>
<dbReference type="GO" id="GO:0044027">
    <property type="term" value="P:negative regulation of gene expression via chromosomal CpG island methylation"/>
    <property type="evidence" value="ECO:0007669"/>
    <property type="project" value="TreeGrafter"/>
</dbReference>
<organism evidence="5">
    <name type="scientific">marine sediment metagenome</name>
    <dbReference type="NCBI Taxonomy" id="412755"/>
    <lineage>
        <taxon>unclassified sequences</taxon>
        <taxon>metagenomes</taxon>
        <taxon>ecological metagenomes</taxon>
    </lineage>
</organism>
<dbReference type="PANTHER" id="PTHR10629:SF52">
    <property type="entry name" value="DNA (CYTOSINE-5)-METHYLTRANSFERASE 1"/>
    <property type="match status" value="1"/>
</dbReference>
<dbReference type="EC" id="2.1.1.37" evidence="1"/>
<dbReference type="InterPro" id="IPR050390">
    <property type="entry name" value="C5-Methyltransferase"/>
</dbReference>
<gene>
    <name evidence="5" type="ORF">S12H4_20786</name>
</gene>
<accession>X1TDM0</accession>
<evidence type="ECO:0000256" key="4">
    <source>
        <dbReference type="ARBA" id="ARBA00022691"/>
    </source>
</evidence>
<evidence type="ECO:0000256" key="2">
    <source>
        <dbReference type="ARBA" id="ARBA00022603"/>
    </source>
</evidence>
<keyword evidence="3" id="KW-0808">Transferase</keyword>
<dbReference type="AlphaFoldDB" id="X1TDM0"/>
<comment type="caution">
    <text evidence="5">The sequence shown here is derived from an EMBL/GenBank/DDBJ whole genome shotgun (WGS) entry which is preliminary data.</text>
</comment>
<dbReference type="GO" id="GO:0032259">
    <property type="term" value="P:methylation"/>
    <property type="evidence" value="ECO:0007669"/>
    <property type="project" value="UniProtKB-KW"/>
</dbReference>
<dbReference type="SUPFAM" id="SSF53335">
    <property type="entry name" value="S-adenosyl-L-methionine-dependent methyltransferases"/>
    <property type="match status" value="1"/>
</dbReference>
<name>X1TDM0_9ZZZZ</name>
<dbReference type="Pfam" id="PF00145">
    <property type="entry name" value="DNA_methylase"/>
    <property type="match status" value="1"/>
</dbReference>
<proteinExistence type="predicted"/>
<dbReference type="EMBL" id="BARW01010586">
    <property type="protein sequence ID" value="GAI78119.1"/>
    <property type="molecule type" value="Genomic_DNA"/>
</dbReference>
<keyword evidence="4" id="KW-0949">S-adenosyl-L-methionine</keyword>
<evidence type="ECO:0000313" key="5">
    <source>
        <dbReference type="EMBL" id="GAI78119.1"/>
    </source>
</evidence>
<dbReference type="GO" id="GO:0003677">
    <property type="term" value="F:DNA binding"/>
    <property type="evidence" value="ECO:0007669"/>
    <property type="project" value="TreeGrafter"/>
</dbReference>